<keyword evidence="4" id="KW-1185">Reference proteome</keyword>
<evidence type="ECO:0000313" key="3">
    <source>
        <dbReference type="EMBL" id="RIE11047.1"/>
    </source>
</evidence>
<dbReference type="Gene3D" id="3.20.20.140">
    <property type="entry name" value="Metal-dependent hydrolases"/>
    <property type="match status" value="1"/>
</dbReference>
<dbReference type="GO" id="GO:0016810">
    <property type="term" value="F:hydrolase activity, acting on carbon-nitrogen (but not peptide) bonds"/>
    <property type="evidence" value="ECO:0007669"/>
    <property type="project" value="InterPro"/>
</dbReference>
<accession>A0A398DFP8</accession>
<dbReference type="SUPFAM" id="SSF51556">
    <property type="entry name" value="Metallo-dependent hydrolases"/>
    <property type="match status" value="1"/>
</dbReference>
<evidence type="ECO:0000313" key="4">
    <source>
        <dbReference type="Proteomes" id="UP000266260"/>
    </source>
</evidence>
<dbReference type="PANTHER" id="PTHR43794">
    <property type="entry name" value="AMINOHYDROLASE SSNA-RELATED"/>
    <property type="match status" value="1"/>
</dbReference>
<dbReference type="InterPro" id="IPR032466">
    <property type="entry name" value="Metal_Hydrolase"/>
</dbReference>
<organism evidence="3 4">
    <name type="scientific">Candidatus Cryosericum odellii</name>
    <dbReference type="NCBI Taxonomy" id="2290917"/>
    <lineage>
        <taxon>Bacteria</taxon>
        <taxon>Pseudomonadati</taxon>
        <taxon>Caldisericota/Cryosericota group</taxon>
        <taxon>Candidatus Cryosericota</taxon>
        <taxon>Candidatus Cryosericia</taxon>
        <taxon>Candidatus Cryosericales</taxon>
        <taxon>Candidatus Cryosericaceae</taxon>
        <taxon>Candidatus Cryosericum</taxon>
    </lineage>
</organism>
<dbReference type="SUPFAM" id="SSF51338">
    <property type="entry name" value="Composite domain of metallo-dependent hydrolases"/>
    <property type="match status" value="1"/>
</dbReference>
<dbReference type="InterPro" id="IPR050287">
    <property type="entry name" value="MTA/SAH_deaminase"/>
</dbReference>
<sequence length="221" mass="24611">MIRVFTSARILDTGRGTDDATRVVDILVDGMKISHIADHVDRPMGASVIDASRYLVTPGFVNAHGHLAMTLLRGLADEVSLDVWLHDYMFPREALMNGDDIYYGSLLALAEGIMSGTTTFAEMYFLEDDVARAVDEAGVRANLSTGTASLDNERGKLEKSEEFVVRWNNKADGRIRTSFGPHAPYTASPEFIRENFERARDLGVIVQFHLHETAKEIEEFT</sequence>
<dbReference type="RefSeq" id="WP_165846113.1">
    <property type="nucleotide sequence ID" value="NZ_QXIT01000006.1"/>
</dbReference>
<feature type="non-terminal residue" evidence="3">
    <location>
        <position position="221"/>
    </location>
</feature>
<comment type="caution">
    <text evidence="3">The sequence shown here is derived from an EMBL/GenBank/DDBJ whole genome shotgun (WGS) entry which is preliminary data.</text>
</comment>
<evidence type="ECO:0000256" key="1">
    <source>
        <dbReference type="ARBA" id="ARBA00022801"/>
    </source>
</evidence>
<dbReference type="InterPro" id="IPR011059">
    <property type="entry name" value="Metal-dep_hydrolase_composite"/>
</dbReference>
<dbReference type="InterPro" id="IPR006680">
    <property type="entry name" value="Amidohydro-rel"/>
</dbReference>
<evidence type="ECO:0000259" key="2">
    <source>
        <dbReference type="Pfam" id="PF01979"/>
    </source>
</evidence>
<proteinExistence type="predicted"/>
<dbReference type="Proteomes" id="UP000266260">
    <property type="component" value="Unassembled WGS sequence"/>
</dbReference>
<protein>
    <submittedName>
        <fullName evidence="3">N-ethylammeline chlorohydrolase</fullName>
    </submittedName>
</protein>
<name>A0A398DFP8_9BACT</name>
<gene>
    <name evidence="3" type="ORF">SMC6_00200</name>
</gene>
<dbReference type="AlphaFoldDB" id="A0A398DFP8"/>
<dbReference type="PANTHER" id="PTHR43794:SF11">
    <property type="entry name" value="AMIDOHYDROLASE-RELATED DOMAIN-CONTAINING PROTEIN"/>
    <property type="match status" value="1"/>
</dbReference>
<dbReference type="Gene3D" id="2.30.40.10">
    <property type="entry name" value="Urease, subunit C, domain 1"/>
    <property type="match status" value="1"/>
</dbReference>
<keyword evidence="1 3" id="KW-0378">Hydrolase</keyword>
<feature type="domain" description="Amidohydrolase-related" evidence="2">
    <location>
        <begin position="55"/>
        <end position="219"/>
    </location>
</feature>
<dbReference type="EMBL" id="QXIT01000006">
    <property type="protein sequence ID" value="RIE11047.1"/>
    <property type="molecule type" value="Genomic_DNA"/>
</dbReference>
<reference evidence="3 4" key="1">
    <citation type="submission" date="2018-09" db="EMBL/GenBank/DDBJ databases">
        <title>Discovery and Ecogenomic Context for Candidatus Cryosericales, a Global Caldiserica Order Active in Thawing Permafrost.</title>
        <authorList>
            <person name="Martinez M.A."/>
            <person name="Woodcroft B.J."/>
            <person name="Ignacio Espinoza J.C."/>
            <person name="Zayed A."/>
            <person name="Singleton C.M."/>
            <person name="Boyd J."/>
            <person name="Li Y.-F."/>
            <person name="Purvine S."/>
            <person name="Maughan H."/>
            <person name="Hodgkins S.B."/>
            <person name="Anderson D."/>
            <person name="Sederholm M."/>
            <person name="Temperton B."/>
            <person name="Saleska S.R."/>
            <person name="Tyson G.W."/>
            <person name="Rich V.I."/>
        </authorList>
    </citation>
    <scope>NUCLEOTIDE SEQUENCE [LARGE SCALE GENOMIC DNA]</scope>
    <source>
        <strain evidence="3 4">SMC6</strain>
    </source>
</reference>
<dbReference type="Pfam" id="PF01979">
    <property type="entry name" value="Amidohydro_1"/>
    <property type="match status" value="1"/>
</dbReference>